<evidence type="ECO:0000256" key="5">
    <source>
        <dbReference type="ARBA" id="ARBA00023136"/>
    </source>
</evidence>
<evidence type="ECO:0000256" key="3">
    <source>
        <dbReference type="ARBA" id="ARBA00022729"/>
    </source>
</evidence>
<keyword evidence="10" id="KW-1185">Reference proteome</keyword>
<dbReference type="SMART" id="SM00255">
    <property type="entry name" value="TIR"/>
    <property type="match status" value="1"/>
</dbReference>
<dbReference type="InterPro" id="IPR035897">
    <property type="entry name" value="Toll_tir_struct_dom_sf"/>
</dbReference>
<keyword evidence="5 7" id="KW-0472">Membrane</keyword>
<comment type="subcellular location">
    <subcellularLocation>
        <location evidence="1">Membrane</location>
    </subcellularLocation>
</comment>
<sequence>MIVGRRSCYVKCLREDGDAKSVKSERRVFVDDQKTSLFNRIRRNANNTTNKQSTGVKNEGLECLLGMRNASNKTDAKNADGIRIVFREREDTGRYQGTVTWKPLQNESDGYKIIAVYNLGKAEVSVECEVVAKTVMLYNFTNSSNGIMNGSRVDVMVVSYPHFENLTKLLKDSQTHCKVPAVNGCYKRDITTMSPTGLQSSSTARGPAKTEPPYPRENGNRTTMILVAVFVTSCVSFVALVLAFGYYRRHKKHKSTKLANPLTELKFEFDAFIIYSSKDSEWVVKTLLPTLEEKHGLKCCVHYRDFTLGIPIRKNMVDSVYKCKKTVAVVSTNFFNSNYCGSELDYALHRLMEKNDNSLVVVKLDDVDRNKLPKELQNRSYIDYPKSIEKETWEKKLIKCLKVNS</sequence>
<accession>A0A2B4RBI3</accession>
<keyword evidence="3" id="KW-0732">Signal</keyword>
<feature type="region of interest" description="Disordered" evidence="6">
    <location>
        <begin position="193"/>
        <end position="217"/>
    </location>
</feature>
<organism evidence="9 10">
    <name type="scientific">Stylophora pistillata</name>
    <name type="common">Smooth cauliflower coral</name>
    <dbReference type="NCBI Taxonomy" id="50429"/>
    <lineage>
        <taxon>Eukaryota</taxon>
        <taxon>Metazoa</taxon>
        <taxon>Cnidaria</taxon>
        <taxon>Anthozoa</taxon>
        <taxon>Hexacorallia</taxon>
        <taxon>Scleractinia</taxon>
        <taxon>Astrocoeniina</taxon>
        <taxon>Pocilloporidae</taxon>
        <taxon>Stylophora</taxon>
    </lineage>
</organism>
<feature type="compositionally biased region" description="Polar residues" evidence="6">
    <location>
        <begin position="193"/>
        <end position="204"/>
    </location>
</feature>
<keyword evidence="9" id="KW-0675">Receptor</keyword>
<dbReference type="STRING" id="50429.A0A2B4RBI3"/>
<dbReference type="Gene3D" id="3.40.50.10140">
    <property type="entry name" value="Toll/interleukin-1 receptor homology (TIR) domain"/>
    <property type="match status" value="1"/>
</dbReference>
<dbReference type="PANTHER" id="PTHR24365:SF522">
    <property type="entry name" value="LOW QUALITY PROTEIN: TOLL-LIKE RECEPTOR 13-RELATED"/>
    <property type="match status" value="1"/>
</dbReference>
<evidence type="ECO:0000256" key="7">
    <source>
        <dbReference type="SAM" id="Phobius"/>
    </source>
</evidence>
<evidence type="ECO:0000256" key="6">
    <source>
        <dbReference type="SAM" id="MobiDB-lite"/>
    </source>
</evidence>
<dbReference type="GO" id="GO:0038023">
    <property type="term" value="F:signaling receptor activity"/>
    <property type="evidence" value="ECO:0007669"/>
    <property type="project" value="TreeGrafter"/>
</dbReference>
<evidence type="ECO:0000256" key="2">
    <source>
        <dbReference type="ARBA" id="ARBA00022692"/>
    </source>
</evidence>
<keyword evidence="2 7" id="KW-0812">Transmembrane</keyword>
<dbReference type="GO" id="GO:0005886">
    <property type="term" value="C:plasma membrane"/>
    <property type="evidence" value="ECO:0007669"/>
    <property type="project" value="TreeGrafter"/>
</dbReference>
<dbReference type="PANTHER" id="PTHR24365">
    <property type="entry name" value="TOLL-LIKE RECEPTOR"/>
    <property type="match status" value="1"/>
</dbReference>
<evidence type="ECO:0000313" key="10">
    <source>
        <dbReference type="Proteomes" id="UP000225706"/>
    </source>
</evidence>
<dbReference type="PROSITE" id="PS50104">
    <property type="entry name" value="TIR"/>
    <property type="match status" value="1"/>
</dbReference>
<comment type="caution">
    <text evidence="9">The sequence shown here is derived from an EMBL/GenBank/DDBJ whole genome shotgun (WGS) entry which is preliminary data.</text>
</comment>
<feature type="transmembrane region" description="Helical" evidence="7">
    <location>
        <begin position="224"/>
        <end position="247"/>
    </location>
</feature>
<dbReference type="Proteomes" id="UP000225706">
    <property type="component" value="Unassembled WGS sequence"/>
</dbReference>
<evidence type="ECO:0000259" key="8">
    <source>
        <dbReference type="PROSITE" id="PS50104"/>
    </source>
</evidence>
<dbReference type="Pfam" id="PF13676">
    <property type="entry name" value="TIR_2"/>
    <property type="match status" value="1"/>
</dbReference>
<evidence type="ECO:0000256" key="1">
    <source>
        <dbReference type="ARBA" id="ARBA00004370"/>
    </source>
</evidence>
<dbReference type="OrthoDB" id="5949550at2759"/>
<dbReference type="GO" id="GO:0002224">
    <property type="term" value="P:toll-like receptor signaling pathway"/>
    <property type="evidence" value="ECO:0007669"/>
    <property type="project" value="TreeGrafter"/>
</dbReference>
<proteinExistence type="predicted"/>
<dbReference type="SUPFAM" id="SSF52200">
    <property type="entry name" value="Toll/Interleukin receptor TIR domain"/>
    <property type="match status" value="1"/>
</dbReference>
<feature type="domain" description="TIR" evidence="8">
    <location>
        <begin position="267"/>
        <end position="401"/>
    </location>
</feature>
<protein>
    <submittedName>
        <fullName evidence="9">Toll-like receptor 1</fullName>
    </submittedName>
</protein>
<evidence type="ECO:0000256" key="4">
    <source>
        <dbReference type="ARBA" id="ARBA00022989"/>
    </source>
</evidence>
<dbReference type="AlphaFoldDB" id="A0A2B4RBI3"/>
<keyword evidence="4 7" id="KW-1133">Transmembrane helix</keyword>
<dbReference type="EMBL" id="LSMT01000772">
    <property type="protein sequence ID" value="PFX14496.1"/>
    <property type="molecule type" value="Genomic_DNA"/>
</dbReference>
<reference evidence="10" key="1">
    <citation type="journal article" date="2017" name="bioRxiv">
        <title>Comparative analysis of the genomes of Stylophora pistillata and Acropora digitifera provides evidence for extensive differences between species of corals.</title>
        <authorList>
            <person name="Voolstra C.R."/>
            <person name="Li Y."/>
            <person name="Liew Y.J."/>
            <person name="Baumgarten S."/>
            <person name="Zoccola D."/>
            <person name="Flot J.-F."/>
            <person name="Tambutte S."/>
            <person name="Allemand D."/>
            <person name="Aranda M."/>
        </authorList>
    </citation>
    <scope>NUCLEOTIDE SEQUENCE [LARGE SCALE GENOMIC DNA]</scope>
</reference>
<gene>
    <name evidence="9" type="primary">TLR1</name>
    <name evidence="9" type="ORF">AWC38_SpisGene21339</name>
</gene>
<dbReference type="InterPro" id="IPR000157">
    <property type="entry name" value="TIR_dom"/>
</dbReference>
<evidence type="ECO:0000313" key="9">
    <source>
        <dbReference type="EMBL" id="PFX14496.1"/>
    </source>
</evidence>
<name>A0A2B4RBI3_STYPI</name>